<sequence>MSLSWYLKHIAEVPNPLFKPEFNEQPKVRVDVPRAYAGGAATAAAAMLPTVDEGRGYDFQDPHNVDKWRGLFLNSLRKMLSKLSTTRSAYIKKCRDSAGSRVMPVITICCRGRRHQLFLSFTSFVVCRCITPKSVIPRTEAHRLPVEVYNEAAMSKRTCREWFQKFKNGDLHVEDKDRSGRPKIYEFAELEEDLSQTQKELALILEVTQQAVSHHLKSLGMIHKQVGIVGILKVPHNMLKRLDLRKQLSAEARLSFWKPSLKLSIMIFINVYLGPRVQKYSLVEAYCNRLGYSTKKAGSVVLEQVHPVLRAEETALSYVEGLCLRLLGTLLAAPSPLTVQDVEERVARTFPTPLDRWALAEARDSRRRRPLLPADRMHAMLQREVLQYKLDASVCAFIAAILEYVSADILKLAGNYVKKISRSSGLHALTARDVKTAMCADKVLMDMFYQDEELAAVGAGTSNVGTNPPPPPANTPVAAPERRPTSARRGSLTYAELVRDLLTDEKHFLRELHLIIRVFKEEVEKIVDKDSKTIALIFGNIGDIYELTVTLLGNLEDAMEMAQDSFAPCIGSCFEELAEVEEFRAYVRYANTVTRADARDTLQNLADDPRYREKLDSAGHGFRLAVKYYLPRLLLAPVAHVFLYHQYVLALLRLAPAPEDRESFKQVECNLQPITKLLLKALGNGPKMDCTLRMASRARRQLAIEKCNELARLVEHWDTRDIGQCCNEFIREDTLSKIGPGRRVAERRAYLFDGLLVLCKPMPATVGGAGGVGNTAAGAPTQLKLKEKLQIRKIDVHDRPDTEELKNCVELAPRCGPPVVVSCASCTEKRAWLCDLVMLNTKPMLDRTLDSILLPPPHLYRFAVPDSPDNLVLEERAGGGAPLIKGATLLKLVERLTYHIYADPALVRTFLTTYRSFCRPAELLDLLIERFDIPDPSLVYDDVIVAPDDKLAKNSAREDWKRYRKEFQQPVKFRVINVLRHWVDQHFYDFERDPALLERLRAFLESVDGKPMRKWVQSVLKIVQRKSAPPLDADLAAGGAVAHVFDRAPPAILRHVYEPPERYDWHPLALHPLELARQLTLLELHLYRNVRPSELVGAVWTKKDKEKTSPNLLKLIKHTTNFTRWMEKWIVETENLDERAGVVCRLVEVGIALRELNNFNGVLAVVAAMGSASVHRLRHTFALLPPKLARALADHRALAADHFKRYQERLRSINPPCVPFFGMYLTNILHIEDGNRDTLPDTDLINFSKRRKVAEITAEIQQYQNQPYCLTVEPGTRAWLETLDPFPGQDDNAVRDRLYAASLRIEPRHAKQPFKFPRRYPELSVKLVKVSRRQHDAAPGPAHSHNDDTISVSQLSPTSGGAWDGASVASLSLSGPAESSTVVSPRLERSASAAFSLLDRGFGLFDKGASRLASTVSLNRNEPSSPRHPPPSPRHDAVGPAPAPLDSERKPPALSPRSAIVDAECFYSRASDHLGWSELGSPRRHHNNQLQLSDTATASMEEERVPPLLPRAPPGEPSAPPPAPPPPTATAAPPPAPPRRALSPASAAASGASSPPGAGAGGTRARAPPPAPSESEPPPPSPRQQQPPPPPPPPPPLHQPSPSHQPQSPEHRYACRRAYPN</sequence>
<dbReference type="InterPro" id="IPR009072">
    <property type="entry name" value="Histone-fold"/>
</dbReference>
<feature type="region of interest" description="Disordered" evidence="3">
    <location>
        <begin position="1416"/>
        <end position="1454"/>
    </location>
</feature>
<feature type="compositionally biased region" description="Pro residues" evidence="3">
    <location>
        <begin position="1507"/>
        <end position="1538"/>
    </location>
</feature>
<proteinExistence type="predicted"/>
<dbReference type="Gene3D" id="1.20.870.10">
    <property type="entry name" value="Son of sevenless (SoS) protein Chain: S domain 1"/>
    <property type="match status" value="1"/>
</dbReference>
<dbReference type="Pfam" id="PF00617">
    <property type="entry name" value="RasGEF"/>
    <property type="match status" value="1"/>
</dbReference>
<dbReference type="SUPFAM" id="SSF48065">
    <property type="entry name" value="DBL homology domain (DH-domain)"/>
    <property type="match status" value="1"/>
</dbReference>
<gene>
    <name evidence="7" type="primary">Sos</name>
    <name evidence="7" type="ORF">EVAR_19919_1</name>
</gene>
<dbReference type="SMART" id="SM00147">
    <property type="entry name" value="RasGEF"/>
    <property type="match status" value="1"/>
</dbReference>
<evidence type="ECO:0000256" key="3">
    <source>
        <dbReference type="SAM" id="MobiDB-lite"/>
    </source>
</evidence>
<evidence type="ECO:0000256" key="2">
    <source>
        <dbReference type="PROSITE-ProRule" id="PRU00168"/>
    </source>
</evidence>
<reference evidence="7 8" key="1">
    <citation type="journal article" date="2019" name="Commun. Biol.">
        <title>The bagworm genome reveals a unique fibroin gene that provides high tensile strength.</title>
        <authorList>
            <person name="Kono N."/>
            <person name="Nakamura H."/>
            <person name="Ohtoshi R."/>
            <person name="Tomita M."/>
            <person name="Numata K."/>
            <person name="Arakawa K."/>
        </authorList>
    </citation>
    <scope>NUCLEOTIDE SEQUENCE [LARGE SCALE GENOMIC DNA]</scope>
</reference>
<dbReference type="PROSITE" id="PS50009">
    <property type="entry name" value="RASGEF_CAT"/>
    <property type="match status" value="1"/>
</dbReference>
<keyword evidence="1 2" id="KW-0344">Guanine-nucleotide releasing factor</keyword>
<dbReference type="Gene3D" id="6.10.250.3060">
    <property type="match status" value="1"/>
</dbReference>
<dbReference type="Gene3D" id="1.20.900.10">
    <property type="entry name" value="Dbl homology (DH) domain"/>
    <property type="match status" value="1"/>
</dbReference>
<dbReference type="InterPro" id="IPR019804">
    <property type="entry name" value="Ras_G-nucl-exch_fac_CS"/>
</dbReference>
<dbReference type="PROSITE" id="PS50212">
    <property type="entry name" value="RASGEF_NTER"/>
    <property type="match status" value="1"/>
</dbReference>
<feature type="region of interest" description="Disordered" evidence="3">
    <location>
        <begin position="1333"/>
        <end position="1361"/>
    </location>
</feature>
<dbReference type="PROSITE" id="PS00720">
    <property type="entry name" value="RASGEF"/>
    <property type="match status" value="1"/>
</dbReference>
<dbReference type="Proteomes" id="UP000299102">
    <property type="component" value="Unassembled WGS sequence"/>
</dbReference>
<dbReference type="SMART" id="SM00233">
    <property type="entry name" value="PH"/>
    <property type="match status" value="1"/>
</dbReference>
<evidence type="ECO:0000259" key="6">
    <source>
        <dbReference type="PROSITE" id="PS50212"/>
    </source>
</evidence>
<dbReference type="Gene3D" id="2.30.29.30">
    <property type="entry name" value="Pleckstrin-homology domain (PH domain)/Phosphotyrosine-binding domain (PTB)"/>
    <property type="match status" value="1"/>
</dbReference>
<accession>A0A4C1ZJ17</accession>
<dbReference type="Pfam" id="PF17906">
    <property type="entry name" value="HTH_48"/>
    <property type="match status" value="1"/>
</dbReference>
<feature type="region of interest" description="Disordered" evidence="3">
    <location>
        <begin position="1498"/>
        <end position="1621"/>
    </location>
</feature>
<dbReference type="SMART" id="SM00229">
    <property type="entry name" value="RasGEFN"/>
    <property type="match status" value="1"/>
</dbReference>
<feature type="compositionally biased region" description="Polar residues" evidence="3">
    <location>
        <begin position="1349"/>
        <end position="1359"/>
    </location>
</feature>
<comment type="caution">
    <text evidence="7">The sequence shown here is derived from an EMBL/GenBank/DDBJ whole genome shotgun (WGS) entry which is preliminary data.</text>
</comment>
<dbReference type="InterPro" id="IPR000219">
    <property type="entry name" value="DH_dom"/>
</dbReference>
<keyword evidence="8" id="KW-1185">Reference proteome</keyword>
<dbReference type="SUPFAM" id="SSF48366">
    <property type="entry name" value="Ras GEF"/>
    <property type="match status" value="1"/>
</dbReference>
<dbReference type="CDD" id="cd06224">
    <property type="entry name" value="REM"/>
    <property type="match status" value="1"/>
</dbReference>
<dbReference type="EMBL" id="BGZK01001880">
    <property type="protein sequence ID" value="GBP87738.1"/>
    <property type="molecule type" value="Genomic_DNA"/>
</dbReference>
<dbReference type="CDD" id="cd22915">
    <property type="entry name" value="HFD_SOS1_rpt2"/>
    <property type="match status" value="1"/>
</dbReference>
<dbReference type="InterPro" id="IPR041426">
    <property type="entry name" value="Mos1_HTH"/>
</dbReference>
<feature type="compositionally biased region" description="Pro residues" evidence="3">
    <location>
        <begin position="1567"/>
        <end position="1599"/>
    </location>
</feature>
<dbReference type="Pfam" id="PF00621">
    <property type="entry name" value="RhoGEF"/>
    <property type="match status" value="1"/>
</dbReference>
<protein>
    <submittedName>
        <fullName evidence="7">Protein son of sevenless</fullName>
    </submittedName>
</protein>
<feature type="domain" description="N-terminal Ras-GEF" evidence="6">
    <location>
        <begin position="880"/>
        <end position="1027"/>
    </location>
</feature>
<dbReference type="InterPro" id="IPR001895">
    <property type="entry name" value="RASGEF_cat_dom"/>
</dbReference>
<dbReference type="InterPro" id="IPR036388">
    <property type="entry name" value="WH-like_DNA-bd_sf"/>
</dbReference>
<dbReference type="SMART" id="SM00325">
    <property type="entry name" value="RhoGEF"/>
    <property type="match status" value="1"/>
</dbReference>
<dbReference type="PANTHER" id="PTHR23113">
    <property type="entry name" value="GUANINE NUCLEOTIDE EXCHANGE FACTOR"/>
    <property type="match status" value="1"/>
</dbReference>
<dbReference type="GO" id="GO:0005085">
    <property type="term" value="F:guanyl-nucleotide exchange factor activity"/>
    <property type="evidence" value="ECO:0007669"/>
    <property type="project" value="UniProtKB-KW"/>
</dbReference>
<dbReference type="InterPro" id="IPR036964">
    <property type="entry name" value="RASGEF_cat_dom_sf"/>
</dbReference>
<dbReference type="Gene3D" id="1.10.10.1450">
    <property type="match status" value="1"/>
</dbReference>
<evidence type="ECO:0000259" key="4">
    <source>
        <dbReference type="PROSITE" id="PS50009"/>
    </source>
</evidence>
<dbReference type="InterPro" id="IPR001849">
    <property type="entry name" value="PH_domain"/>
</dbReference>
<dbReference type="CDD" id="cd00155">
    <property type="entry name" value="RasGEF"/>
    <property type="match status" value="1"/>
</dbReference>
<feature type="domain" description="DH" evidence="5">
    <location>
        <begin position="493"/>
        <end position="681"/>
    </location>
</feature>
<dbReference type="OrthoDB" id="546434at2759"/>
<dbReference type="Gene3D" id="1.10.10.10">
    <property type="entry name" value="Winged helix-like DNA-binding domain superfamily/Winged helix DNA-binding domain"/>
    <property type="match status" value="1"/>
</dbReference>
<name>A0A4C1ZJ17_EUMVA</name>
<dbReference type="InterPro" id="IPR000651">
    <property type="entry name" value="Ras-like_Gua-exchang_fac_N"/>
</dbReference>
<dbReference type="PROSITE" id="PS50010">
    <property type="entry name" value="DH_2"/>
    <property type="match status" value="1"/>
</dbReference>
<dbReference type="InterPro" id="IPR011993">
    <property type="entry name" value="PH-like_dom_sf"/>
</dbReference>
<dbReference type="Gene3D" id="1.10.840.10">
    <property type="entry name" value="Ras guanine-nucleotide exchange factors catalytic domain"/>
    <property type="match status" value="1"/>
</dbReference>
<organism evidence="7 8">
    <name type="scientific">Eumeta variegata</name>
    <name type="common">Bagworm moth</name>
    <name type="synonym">Eumeta japonica</name>
    <dbReference type="NCBI Taxonomy" id="151549"/>
    <lineage>
        <taxon>Eukaryota</taxon>
        <taxon>Metazoa</taxon>
        <taxon>Ecdysozoa</taxon>
        <taxon>Arthropoda</taxon>
        <taxon>Hexapoda</taxon>
        <taxon>Insecta</taxon>
        <taxon>Pterygota</taxon>
        <taxon>Neoptera</taxon>
        <taxon>Endopterygota</taxon>
        <taxon>Lepidoptera</taxon>
        <taxon>Glossata</taxon>
        <taxon>Ditrysia</taxon>
        <taxon>Tineoidea</taxon>
        <taxon>Psychidae</taxon>
        <taxon>Oiketicinae</taxon>
        <taxon>Eumeta</taxon>
    </lineage>
</organism>
<dbReference type="SUPFAM" id="SSF50729">
    <property type="entry name" value="PH domain-like"/>
    <property type="match status" value="1"/>
</dbReference>
<feature type="compositionally biased region" description="Low complexity" evidence="3">
    <location>
        <begin position="1539"/>
        <end position="1557"/>
    </location>
</feature>
<dbReference type="InterPro" id="IPR008937">
    <property type="entry name" value="Ras-like_GEF"/>
</dbReference>
<dbReference type="STRING" id="151549.A0A4C1ZJ17"/>
<dbReference type="Gene3D" id="1.10.20.10">
    <property type="entry name" value="Histone, subunit A"/>
    <property type="match status" value="1"/>
</dbReference>
<dbReference type="GO" id="GO:0046982">
    <property type="term" value="F:protein heterodimerization activity"/>
    <property type="evidence" value="ECO:0007669"/>
    <property type="project" value="InterPro"/>
</dbReference>
<dbReference type="SUPFAM" id="SSF47113">
    <property type="entry name" value="Histone-fold"/>
    <property type="match status" value="1"/>
</dbReference>
<feature type="domain" description="Ras-GEF" evidence="4">
    <location>
        <begin position="1071"/>
        <end position="1308"/>
    </location>
</feature>
<dbReference type="GO" id="GO:0005886">
    <property type="term" value="C:plasma membrane"/>
    <property type="evidence" value="ECO:0007669"/>
    <property type="project" value="TreeGrafter"/>
</dbReference>
<dbReference type="InterPro" id="IPR035899">
    <property type="entry name" value="DBL_dom_sf"/>
</dbReference>
<dbReference type="PANTHER" id="PTHR23113:SF363">
    <property type="entry name" value="PROTEIN SON OF SEVENLESS"/>
    <property type="match status" value="1"/>
</dbReference>
<dbReference type="InterPro" id="IPR023578">
    <property type="entry name" value="Ras_GEF_dom_sf"/>
</dbReference>
<dbReference type="Pfam" id="PF00618">
    <property type="entry name" value="RasGEF_N"/>
    <property type="match status" value="1"/>
</dbReference>
<evidence type="ECO:0000313" key="8">
    <source>
        <dbReference type="Proteomes" id="UP000299102"/>
    </source>
</evidence>
<evidence type="ECO:0000256" key="1">
    <source>
        <dbReference type="ARBA" id="ARBA00022658"/>
    </source>
</evidence>
<evidence type="ECO:0000259" key="5">
    <source>
        <dbReference type="PROSITE" id="PS50010"/>
    </source>
</evidence>
<feature type="region of interest" description="Disordered" evidence="3">
    <location>
        <begin position="459"/>
        <end position="485"/>
    </location>
</feature>
<dbReference type="GO" id="GO:0007265">
    <property type="term" value="P:Ras protein signal transduction"/>
    <property type="evidence" value="ECO:0007669"/>
    <property type="project" value="TreeGrafter"/>
</dbReference>
<evidence type="ECO:0000313" key="7">
    <source>
        <dbReference type="EMBL" id="GBP87738.1"/>
    </source>
</evidence>